<feature type="region of interest" description="Disordered" evidence="2">
    <location>
        <begin position="99"/>
        <end position="120"/>
    </location>
</feature>
<proteinExistence type="predicted"/>
<sequence>MPDRLESPGPIPEEYSRQYQSQNQDTVETDRLTIQHQTTTRQPEAQTSQAGAAFTANTEFHPIPRPPSLLQPISHNAQGSFFAGLQGGLANRRAYGMAGTTGRTLPEENRPLQPPPQRVETQHMHNNRNQFLQGRPSLSFIIGQQSQAHRIYQASRLQPQLQLHSTGQTQQRSNPQQGLQPSESRPSTSDSRRERPSVKHLTCWWWNEKGQCRYSVDECLYAHHRTGRVADAPRQVKPGEPPVAGKRLMRALQEEAGETAQRGPEREMGILQAQNKALREAYVALSSATSQSLSAISTLRQSVTRLTAEVMNVERGRASHHQHSTTPASGIYQLDAQLARALRVVEDQGLLAGVVEGQTRAQVARVEESLVGEGLGQVVEEGKGRVVVPQGMR</sequence>
<feature type="compositionally biased region" description="Polar residues" evidence="2">
    <location>
        <begin position="17"/>
        <end position="27"/>
    </location>
</feature>
<dbReference type="EMBL" id="PDND01000048">
    <property type="protein sequence ID" value="PGH34069.1"/>
    <property type="molecule type" value="Genomic_DNA"/>
</dbReference>
<organism evidence="4 5">
    <name type="scientific">[Emmonsia] crescens</name>
    <dbReference type="NCBI Taxonomy" id="73230"/>
    <lineage>
        <taxon>Eukaryota</taxon>
        <taxon>Fungi</taxon>
        <taxon>Dikarya</taxon>
        <taxon>Ascomycota</taxon>
        <taxon>Pezizomycotina</taxon>
        <taxon>Eurotiomycetes</taxon>
        <taxon>Eurotiomycetidae</taxon>
        <taxon>Onygenales</taxon>
        <taxon>Ajellomycetaceae</taxon>
        <taxon>Emergomyces</taxon>
    </lineage>
</organism>
<accession>A0A2B7ZLL2</accession>
<dbReference type="AlphaFoldDB" id="A0A2B7ZLL2"/>
<keyword evidence="1" id="KW-0862">Zinc</keyword>
<evidence type="ECO:0000256" key="1">
    <source>
        <dbReference type="PROSITE-ProRule" id="PRU00723"/>
    </source>
</evidence>
<keyword evidence="1" id="KW-0863">Zinc-finger</keyword>
<evidence type="ECO:0000313" key="5">
    <source>
        <dbReference type="Proteomes" id="UP000226031"/>
    </source>
</evidence>
<dbReference type="Proteomes" id="UP000226031">
    <property type="component" value="Unassembled WGS sequence"/>
</dbReference>
<evidence type="ECO:0000259" key="3">
    <source>
        <dbReference type="PROSITE" id="PS50103"/>
    </source>
</evidence>
<keyword evidence="1" id="KW-0479">Metal-binding</keyword>
<evidence type="ECO:0000313" key="4">
    <source>
        <dbReference type="EMBL" id="PGH34069.1"/>
    </source>
</evidence>
<feature type="compositionally biased region" description="Polar residues" evidence="2">
    <location>
        <begin position="162"/>
        <end position="189"/>
    </location>
</feature>
<dbReference type="InterPro" id="IPR000571">
    <property type="entry name" value="Znf_CCCH"/>
</dbReference>
<protein>
    <recommendedName>
        <fullName evidence="3">C3H1-type domain-containing protein</fullName>
    </recommendedName>
</protein>
<name>A0A2B7ZLL2_9EURO</name>
<feature type="zinc finger region" description="C3H1-type" evidence="1">
    <location>
        <begin position="197"/>
        <end position="226"/>
    </location>
</feature>
<dbReference type="PROSITE" id="PS50103">
    <property type="entry name" value="ZF_C3H1"/>
    <property type="match status" value="1"/>
</dbReference>
<feature type="region of interest" description="Disordered" evidence="2">
    <location>
        <begin position="162"/>
        <end position="194"/>
    </location>
</feature>
<reference evidence="4 5" key="1">
    <citation type="submission" date="2017-10" db="EMBL/GenBank/DDBJ databases">
        <title>Comparative genomics in systemic dimorphic fungi from Ajellomycetaceae.</title>
        <authorList>
            <person name="Munoz J.F."/>
            <person name="Mcewen J.G."/>
            <person name="Clay O.K."/>
            <person name="Cuomo C.A."/>
        </authorList>
    </citation>
    <scope>NUCLEOTIDE SEQUENCE [LARGE SCALE GENOMIC DNA]</scope>
    <source>
        <strain evidence="4 5">UAMH4076</strain>
    </source>
</reference>
<feature type="domain" description="C3H1-type" evidence="3">
    <location>
        <begin position="197"/>
        <end position="226"/>
    </location>
</feature>
<evidence type="ECO:0000256" key="2">
    <source>
        <dbReference type="SAM" id="MobiDB-lite"/>
    </source>
</evidence>
<gene>
    <name evidence="4" type="ORF">GX50_03125</name>
</gene>
<dbReference type="GO" id="GO:0008270">
    <property type="term" value="F:zinc ion binding"/>
    <property type="evidence" value="ECO:0007669"/>
    <property type="project" value="UniProtKB-KW"/>
</dbReference>
<keyword evidence="5" id="KW-1185">Reference proteome</keyword>
<comment type="caution">
    <text evidence="4">The sequence shown here is derived from an EMBL/GenBank/DDBJ whole genome shotgun (WGS) entry which is preliminary data.</text>
</comment>
<feature type="region of interest" description="Disordered" evidence="2">
    <location>
        <begin position="1"/>
        <end position="51"/>
    </location>
</feature>
<feature type="compositionally biased region" description="Polar residues" evidence="2">
    <location>
        <begin position="34"/>
        <end position="51"/>
    </location>
</feature>